<dbReference type="PATRIC" id="fig|1048808.3.peg.70"/>
<name>G2D946_9GAMM</name>
<keyword evidence="2" id="KW-1185">Reference proteome</keyword>
<reference evidence="1" key="1">
    <citation type="journal article" date="2011" name="ISME J.">
        <title>The endosymbionts of the deep-sea tubeworms Riftia pachyptila and Tevnia jerichonana share an identical physiology as revealed by proteogenomic analyses.</title>
        <authorList>
            <person name="Gardebrecht A."/>
            <person name="Markert S."/>
            <person name="Felbeck H."/>
            <person name="Thuermer A."/>
            <person name="Albrecht D."/>
            <person name="Wollherr A."/>
            <person name="Kabisch J."/>
            <person name="Lehmann R."/>
            <person name="Daniel R."/>
            <person name="Liesegang H."/>
            <person name="Hecker M."/>
            <person name="Sievert S.M."/>
            <person name="Schweder T."/>
        </authorList>
    </citation>
    <scope>NUCLEOTIDE SEQUENCE [LARGE SCALE GENOMIC DNA]</scope>
</reference>
<dbReference type="Pfam" id="PF08761">
    <property type="entry name" value="dUTPase_2"/>
    <property type="match status" value="1"/>
</dbReference>
<gene>
    <name evidence="1" type="ORF">Rifp1Sym_aa00710</name>
</gene>
<dbReference type="SUPFAM" id="SSF101386">
    <property type="entry name" value="all-alpha NTP pyrophosphatases"/>
    <property type="match status" value="1"/>
</dbReference>
<dbReference type="Gene3D" id="1.10.4010.10">
    <property type="entry name" value="Type II deoxyuridine triphosphatase"/>
    <property type="match status" value="1"/>
</dbReference>
<comment type="caution">
    <text evidence="1">The sequence shown here is derived from an EMBL/GenBank/DDBJ whole genome shotgun (WGS) entry which is preliminary data.</text>
</comment>
<organism evidence="1 2">
    <name type="scientific">endosymbiont of Riftia pachyptila</name>
    <name type="common">vent Ph05</name>
    <dbReference type="NCBI Taxonomy" id="1048808"/>
    <lineage>
        <taxon>Bacteria</taxon>
        <taxon>Pseudomonadati</taxon>
        <taxon>Pseudomonadota</taxon>
        <taxon>Gammaproteobacteria</taxon>
        <taxon>sulfur-oxidizing symbionts</taxon>
    </lineage>
</organism>
<protein>
    <submittedName>
        <fullName evidence="1">Putative dUTP diphosphatase</fullName>
    </submittedName>
</protein>
<sequence length="231" mass="27135">MSRLRWRSSTICCSRLEASYHPDRRNKIMQQKILTMLDLQAAMNARVNPQWRAANLPWYRAIWTECAEMLDHYGWKWWKHQKPDMEQVHLELVDIWHFALSDLLMRGDSPEQIAAQTQVALAEPTECDDFRESIEQMAQRSIASRSADIRLFAAMMQLAELDFDKLFKTYVGKNVLNFFRQDHGYKEGSYIKVWQGREDNEHLAELLATIDAESPSFSKDLYQRLADVYPG</sequence>
<dbReference type="EMBL" id="AFOC01000001">
    <property type="protein sequence ID" value="EGV52913.1"/>
    <property type="molecule type" value="Genomic_DNA"/>
</dbReference>
<evidence type="ECO:0000313" key="1">
    <source>
        <dbReference type="EMBL" id="EGV52913.1"/>
    </source>
</evidence>
<dbReference type="Proteomes" id="UP000004491">
    <property type="component" value="Unassembled WGS sequence"/>
</dbReference>
<accession>G2D946</accession>
<dbReference type="AlphaFoldDB" id="G2D946"/>
<proteinExistence type="predicted"/>
<dbReference type="InterPro" id="IPR014871">
    <property type="entry name" value="dUTPase/dCTP_pyrophosphatase"/>
</dbReference>
<evidence type="ECO:0000313" key="2">
    <source>
        <dbReference type="Proteomes" id="UP000004491"/>
    </source>
</evidence>
<dbReference type="CDD" id="cd11527">
    <property type="entry name" value="NTP-PPase_dUTPase"/>
    <property type="match status" value="1"/>
</dbReference>